<protein>
    <recommendedName>
        <fullName evidence="11">Beta-1,4-N-acetylgalactosaminyltransferase</fullName>
        <ecNumber evidence="11">2.4.1.-</ecNumber>
    </recommendedName>
    <alternativeName>
        <fullName evidence="11">Beta-4-GalNAcT</fullName>
    </alternativeName>
</protein>
<evidence type="ECO:0000259" key="13">
    <source>
        <dbReference type="Pfam" id="PF13733"/>
    </source>
</evidence>
<dbReference type="Pfam" id="PF13733">
    <property type="entry name" value="Glyco_transf_7N"/>
    <property type="match status" value="1"/>
</dbReference>
<comment type="subcellular location">
    <subcellularLocation>
        <location evidence="1 11">Membrane</location>
        <topology evidence="1 11">Single-pass type II membrane protein</topology>
    </subcellularLocation>
</comment>
<evidence type="ECO:0000256" key="3">
    <source>
        <dbReference type="ARBA" id="ARBA00005735"/>
    </source>
</evidence>
<feature type="domain" description="Galactosyltransferase C-terminal" evidence="12">
    <location>
        <begin position="207"/>
        <end position="283"/>
    </location>
</feature>
<dbReference type="EC" id="2.4.1.-" evidence="11"/>
<name>A0ABP1PXR4_9HEXA</name>
<keyword evidence="11" id="KW-0464">Manganese</keyword>
<evidence type="ECO:0000256" key="8">
    <source>
        <dbReference type="ARBA" id="ARBA00022989"/>
    </source>
</evidence>
<keyword evidence="8" id="KW-1133">Transmembrane helix</keyword>
<keyword evidence="6" id="KW-0812">Transmembrane</keyword>
<keyword evidence="9" id="KW-0472">Membrane</keyword>
<dbReference type="PANTHER" id="PTHR19300:SF57">
    <property type="entry name" value="BETA-1,4-N-ACETYLGALACTOSAMINYLTRANSFERASE"/>
    <property type="match status" value="1"/>
</dbReference>
<keyword evidence="10 11" id="KW-0325">Glycoprotein</keyword>
<evidence type="ECO:0000256" key="9">
    <source>
        <dbReference type="ARBA" id="ARBA00023136"/>
    </source>
</evidence>
<evidence type="ECO:0000256" key="4">
    <source>
        <dbReference type="ARBA" id="ARBA00022676"/>
    </source>
</evidence>
<evidence type="ECO:0000256" key="11">
    <source>
        <dbReference type="RuleBase" id="RU368121"/>
    </source>
</evidence>
<evidence type="ECO:0000256" key="2">
    <source>
        <dbReference type="ARBA" id="ARBA00004922"/>
    </source>
</evidence>
<comment type="cofactor">
    <cofactor evidence="11">
        <name>Mn(2+)</name>
        <dbReference type="ChEBI" id="CHEBI:29035"/>
    </cofactor>
</comment>
<comment type="function">
    <text evidence="11">Catalyzes the transfer of galactose onto proteins or lipids.</text>
</comment>
<keyword evidence="11" id="KW-0479">Metal-binding</keyword>
<dbReference type="InterPro" id="IPR027995">
    <property type="entry name" value="Galactosyl_T_N"/>
</dbReference>
<sequence>MQESKKLIPIFLLGYNLFALNSLKHFAIRDYEYVTLKQLPSEFSVQLTRIDHHHEGTKPYCPPFVEFDGQAWEKIKHSYSFWRSDNIEFDEKAAGQKFGLLKAGGWWKPTNCNPVHNVTLIVPYRDRPSQLKKFILHMHSFLQLQMIQYKILVIEQVDEKPFNRGKLLNVGFAESVKNSPTHCYIFHDVDLLPENIKNIYGCTQHPRHMSATVNSFRYLLDYKELFGGAVAILRDQFKKVNGFSNQFFGWGGEDDDFYRRLMDKGISIIRLSPIVSSYRMLPHAKQSENDKRFDTLKQGKERYEKDGLNSLRYTVINHIEGILYTVIQVKL</sequence>
<evidence type="ECO:0000313" key="14">
    <source>
        <dbReference type="EMBL" id="CAL8077733.1"/>
    </source>
</evidence>
<keyword evidence="5 11" id="KW-0808">Transferase</keyword>
<dbReference type="InterPro" id="IPR027791">
    <property type="entry name" value="Galactosyl_T_C"/>
</dbReference>
<dbReference type="Proteomes" id="UP001642540">
    <property type="component" value="Unassembled WGS sequence"/>
</dbReference>
<comment type="pathway">
    <text evidence="2 11">Protein modification; protein glycosylation.</text>
</comment>
<dbReference type="Pfam" id="PF02709">
    <property type="entry name" value="Glyco_transf_7C"/>
    <property type="match status" value="1"/>
</dbReference>
<dbReference type="Gene3D" id="3.90.550.10">
    <property type="entry name" value="Spore Coat Polysaccharide Biosynthesis Protein SpsA, Chain A"/>
    <property type="match status" value="1"/>
</dbReference>
<keyword evidence="7 11" id="KW-0735">Signal-anchor</keyword>
<dbReference type="InterPro" id="IPR029044">
    <property type="entry name" value="Nucleotide-diphossugar_trans"/>
</dbReference>
<evidence type="ECO:0000256" key="10">
    <source>
        <dbReference type="ARBA" id="ARBA00023180"/>
    </source>
</evidence>
<comment type="caution">
    <text evidence="14">The sequence shown here is derived from an EMBL/GenBank/DDBJ whole genome shotgun (WGS) entry which is preliminary data.</text>
</comment>
<dbReference type="EMBL" id="CAXLJM020000013">
    <property type="protein sequence ID" value="CAL8077733.1"/>
    <property type="molecule type" value="Genomic_DNA"/>
</dbReference>
<dbReference type="PRINTS" id="PR02050">
    <property type="entry name" value="B14GALTRFASE"/>
</dbReference>
<evidence type="ECO:0000259" key="12">
    <source>
        <dbReference type="Pfam" id="PF02709"/>
    </source>
</evidence>
<reference evidence="14 15" key="1">
    <citation type="submission" date="2024-08" db="EMBL/GenBank/DDBJ databases">
        <authorList>
            <person name="Cucini C."/>
            <person name="Frati F."/>
        </authorList>
    </citation>
    <scope>NUCLEOTIDE SEQUENCE [LARGE SCALE GENOMIC DNA]</scope>
</reference>
<feature type="domain" description="Galactosyltransferase N-terminal" evidence="13">
    <location>
        <begin position="94"/>
        <end position="203"/>
    </location>
</feature>
<dbReference type="InterPro" id="IPR003859">
    <property type="entry name" value="Galactosyl_T"/>
</dbReference>
<dbReference type="CDD" id="cd00899">
    <property type="entry name" value="b4GalT"/>
    <property type="match status" value="1"/>
</dbReference>
<dbReference type="PANTHER" id="PTHR19300">
    <property type="entry name" value="BETA-1,4-GALACTOSYLTRANSFERASE"/>
    <property type="match status" value="1"/>
</dbReference>
<accession>A0ABP1PXR4</accession>
<evidence type="ECO:0000256" key="6">
    <source>
        <dbReference type="ARBA" id="ARBA00022692"/>
    </source>
</evidence>
<organism evidence="14 15">
    <name type="scientific">Orchesella dallaii</name>
    <dbReference type="NCBI Taxonomy" id="48710"/>
    <lineage>
        <taxon>Eukaryota</taxon>
        <taxon>Metazoa</taxon>
        <taxon>Ecdysozoa</taxon>
        <taxon>Arthropoda</taxon>
        <taxon>Hexapoda</taxon>
        <taxon>Collembola</taxon>
        <taxon>Entomobryomorpha</taxon>
        <taxon>Entomobryoidea</taxon>
        <taxon>Orchesellidae</taxon>
        <taxon>Orchesellinae</taxon>
        <taxon>Orchesella</taxon>
    </lineage>
</organism>
<evidence type="ECO:0000256" key="1">
    <source>
        <dbReference type="ARBA" id="ARBA00004606"/>
    </source>
</evidence>
<evidence type="ECO:0000313" key="15">
    <source>
        <dbReference type="Proteomes" id="UP001642540"/>
    </source>
</evidence>
<evidence type="ECO:0000256" key="7">
    <source>
        <dbReference type="ARBA" id="ARBA00022968"/>
    </source>
</evidence>
<gene>
    <name evidence="14" type="ORF">ODALV1_LOCUS3899</name>
</gene>
<keyword evidence="4 11" id="KW-0328">Glycosyltransferase</keyword>
<comment type="similarity">
    <text evidence="3 11">Belongs to the glycosyltransferase 7 family.</text>
</comment>
<evidence type="ECO:0000256" key="5">
    <source>
        <dbReference type="ARBA" id="ARBA00022679"/>
    </source>
</evidence>
<keyword evidence="15" id="KW-1185">Reference proteome</keyword>
<dbReference type="SUPFAM" id="SSF53448">
    <property type="entry name" value="Nucleotide-diphospho-sugar transferases"/>
    <property type="match status" value="1"/>
</dbReference>
<proteinExistence type="inferred from homology"/>